<evidence type="ECO:0000313" key="2">
    <source>
        <dbReference type="Proteomes" id="UP001163046"/>
    </source>
</evidence>
<gene>
    <name evidence="1" type="ORF">OS493_020821</name>
</gene>
<evidence type="ECO:0000313" key="1">
    <source>
        <dbReference type="EMBL" id="KAJ7331119.1"/>
    </source>
</evidence>
<protein>
    <submittedName>
        <fullName evidence="1">Uncharacterized protein</fullName>
    </submittedName>
</protein>
<proteinExistence type="predicted"/>
<dbReference type="OrthoDB" id="5950190at2759"/>
<name>A0A9X0CEF6_9CNID</name>
<organism evidence="1 2">
    <name type="scientific">Desmophyllum pertusum</name>
    <dbReference type="NCBI Taxonomy" id="174260"/>
    <lineage>
        <taxon>Eukaryota</taxon>
        <taxon>Metazoa</taxon>
        <taxon>Cnidaria</taxon>
        <taxon>Anthozoa</taxon>
        <taxon>Hexacorallia</taxon>
        <taxon>Scleractinia</taxon>
        <taxon>Caryophylliina</taxon>
        <taxon>Caryophylliidae</taxon>
        <taxon>Desmophyllum</taxon>
    </lineage>
</organism>
<comment type="caution">
    <text evidence="1">The sequence shown here is derived from an EMBL/GenBank/DDBJ whole genome shotgun (WGS) entry which is preliminary data.</text>
</comment>
<dbReference type="Proteomes" id="UP001163046">
    <property type="component" value="Unassembled WGS sequence"/>
</dbReference>
<sequence>MEVCTIDFSTEAVSNCTHFTESVYESCKEILPQNTVDLVEDTDIVSALNMLKGENSQKFRIVGDNWDLEVKARCQTKSQTNKSMHYFHAYAVKDRVVPKGLDSTGPQKSIDEIEMQEILPTPEVQEAIISDLAYIIPRVLVKYLTPYKAFSKAVMYHIPHAHSKEMAEKIRSAAEMAQILDVLQAKYVPTVTSAGGEAEILQKVIFDGIN</sequence>
<dbReference type="AlphaFoldDB" id="A0A9X0CEF6"/>
<accession>A0A9X0CEF6</accession>
<reference evidence="1" key="1">
    <citation type="submission" date="2023-01" db="EMBL/GenBank/DDBJ databases">
        <title>Genome assembly of the deep-sea coral Lophelia pertusa.</title>
        <authorList>
            <person name="Herrera S."/>
            <person name="Cordes E."/>
        </authorList>
    </citation>
    <scope>NUCLEOTIDE SEQUENCE</scope>
    <source>
        <strain evidence="1">USNM1676648</strain>
        <tissue evidence="1">Polyp</tissue>
    </source>
</reference>
<keyword evidence="2" id="KW-1185">Reference proteome</keyword>
<dbReference type="EMBL" id="MU827790">
    <property type="protein sequence ID" value="KAJ7331119.1"/>
    <property type="molecule type" value="Genomic_DNA"/>
</dbReference>